<dbReference type="RefSeq" id="WP_309393454.1">
    <property type="nucleotide sequence ID" value="NZ_JADBEO010000038.1"/>
</dbReference>
<reference evidence="2" key="1">
    <citation type="submission" date="2020-10" db="EMBL/GenBank/DDBJ databases">
        <authorList>
            <person name="Abbas A."/>
            <person name="Razzaq R."/>
            <person name="Waqas M."/>
            <person name="Abbas N."/>
            <person name="Nielsen T.K."/>
            <person name="Hansen L.H."/>
            <person name="Hussain S."/>
            <person name="Shahid M."/>
        </authorList>
    </citation>
    <scope>NUCLEOTIDE SEQUENCE</scope>
    <source>
        <strain evidence="2">S14</strain>
    </source>
</reference>
<dbReference type="PANTHER" id="PTHR43464">
    <property type="entry name" value="METHYLTRANSFERASE"/>
    <property type="match status" value="1"/>
</dbReference>
<dbReference type="InterPro" id="IPR029063">
    <property type="entry name" value="SAM-dependent_MTases_sf"/>
</dbReference>
<dbReference type="PANTHER" id="PTHR43464:SF90">
    <property type="entry name" value="METHYLTRANSFERASE TYPE 11"/>
    <property type="match status" value="1"/>
</dbReference>
<dbReference type="GO" id="GO:0032259">
    <property type="term" value="P:methylation"/>
    <property type="evidence" value="ECO:0007669"/>
    <property type="project" value="UniProtKB-KW"/>
</dbReference>
<dbReference type="SUPFAM" id="SSF53335">
    <property type="entry name" value="S-adenosyl-L-methionine-dependent methyltransferases"/>
    <property type="match status" value="1"/>
</dbReference>
<keyword evidence="3" id="KW-1185">Reference proteome</keyword>
<gene>
    <name evidence="2" type="ORF">IHQ68_15580</name>
</gene>
<feature type="compositionally biased region" description="Basic and acidic residues" evidence="1">
    <location>
        <begin position="1"/>
        <end position="17"/>
    </location>
</feature>
<sequence length="329" mass="36267">MQDAKAEAASAGEERPRANSRRWPRCPVTGEPAVRRIQWVSARWLADLWRIAFGVDARPSFGDVERFGLWESPTGLVFFDPPRAGDETFYRTFYERFDLPAQFAKHGHKAEFELAAGLLERGERVLDVGCAAGPFRLAAPHVDYVGLEPFPPAGPRPDWMVVSDLDAHVRENEGAYDAVCAFQVLEHVERPLEMVAQMARAVRPGGKVLIGVPHAPSATSRIPNNLINAAPHHLTWWTRSALQAVAERAGLVAPEVLTAPWSRIDAIVYWVARMSPIRAGAKSFHHSWRWYASALVSAAAGYAMWRLRGAPAAGVDEGASLLLVAERPA</sequence>
<comment type="caution">
    <text evidence="2">The sequence shown here is derived from an EMBL/GenBank/DDBJ whole genome shotgun (WGS) entry which is preliminary data.</text>
</comment>
<dbReference type="EMBL" id="JADBEO010000038">
    <property type="protein sequence ID" value="MDR4308043.1"/>
    <property type="molecule type" value="Genomic_DNA"/>
</dbReference>
<proteinExistence type="predicted"/>
<name>A0ABU1DIU2_9HYPH</name>
<keyword evidence="2" id="KW-0489">Methyltransferase</keyword>
<dbReference type="Pfam" id="PF13489">
    <property type="entry name" value="Methyltransf_23"/>
    <property type="match status" value="1"/>
</dbReference>
<keyword evidence="2" id="KW-0808">Transferase</keyword>
<dbReference type="CDD" id="cd02440">
    <property type="entry name" value="AdoMet_MTases"/>
    <property type="match status" value="1"/>
</dbReference>
<dbReference type="GO" id="GO:0008168">
    <property type="term" value="F:methyltransferase activity"/>
    <property type="evidence" value="ECO:0007669"/>
    <property type="project" value="UniProtKB-KW"/>
</dbReference>
<protein>
    <submittedName>
        <fullName evidence="2">Class I SAM-dependent methyltransferase</fullName>
    </submittedName>
</protein>
<feature type="region of interest" description="Disordered" evidence="1">
    <location>
        <begin position="1"/>
        <end position="24"/>
    </location>
</feature>
<evidence type="ECO:0000313" key="3">
    <source>
        <dbReference type="Proteomes" id="UP001181622"/>
    </source>
</evidence>
<dbReference type="Proteomes" id="UP001181622">
    <property type="component" value="Unassembled WGS sequence"/>
</dbReference>
<evidence type="ECO:0000256" key="1">
    <source>
        <dbReference type="SAM" id="MobiDB-lite"/>
    </source>
</evidence>
<accession>A0ABU1DIU2</accession>
<organism evidence="2 3">
    <name type="scientific">Chelatococcus sambhunathii</name>
    <dbReference type="NCBI Taxonomy" id="363953"/>
    <lineage>
        <taxon>Bacteria</taxon>
        <taxon>Pseudomonadati</taxon>
        <taxon>Pseudomonadota</taxon>
        <taxon>Alphaproteobacteria</taxon>
        <taxon>Hyphomicrobiales</taxon>
        <taxon>Chelatococcaceae</taxon>
        <taxon>Chelatococcus</taxon>
    </lineage>
</organism>
<dbReference type="Gene3D" id="3.40.50.150">
    <property type="entry name" value="Vaccinia Virus protein VP39"/>
    <property type="match status" value="1"/>
</dbReference>
<evidence type="ECO:0000313" key="2">
    <source>
        <dbReference type="EMBL" id="MDR4308043.1"/>
    </source>
</evidence>